<feature type="compositionally biased region" description="Low complexity" evidence="1">
    <location>
        <begin position="347"/>
        <end position="369"/>
    </location>
</feature>
<feature type="region of interest" description="Disordered" evidence="1">
    <location>
        <begin position="744"/>
        <end position="837"/>
    </location>
</feature>
<dbReference type="InterPro" id="IPR041049">
    <property type="entry name" value="DUF5615"/>
</dbReference>
<feature type="compositionally biased region" description="Low complexity" evidence="1">
    <location>
        <begin position="866"/>
        <end position="896"/>
    </location>
</feature>
<feature type="compositionally biased region" description="Low complexity" evidence="1">
    <location>
        <begin position="774"/>
        <end position="796"/>
    </location>
</feature>
<feature type="region of interest" description="Disordered" evidence="1">
    <location>
        <begin position="487"/>
        <end position="552"/>
    </location>
</feature>
<dbReference type="AlphaFoldDB" id="A0A5A7SJJ6"/>
<feature type="region of interest" description="Disordered" evidence="1">
    <location>
        <begin position="866"/>
        <end position="903"/>
    </location>
</feature>
<feature type="compositionally biased region" description="Low complexity" evidence="1">
    <location>
        <begin position="814"/>
        <end position="834"/>
    </location>
</feature>
<reference evidence="3 4" key="1">
    <citation type="submission" date="2019-07" db="EMBL/GenBank/DDBJ databases">
        <title>Rhodococcus cavernicolus sp. nov., isolated from a cave.</title>
        <authorList>
            <person name="Lee S.D."/>
        </authorList>
    </citation>
    <scope>NUCLEOTIDE SEQUENCE [LARGE SCALE GENOMIC DNA]</scope>
    <source>
        <strain evidence="3 4">C1-24</strain>
    </source>
</reference>
<dbReference type="Pfam" id="PF08310">
    <property type="entry name" value="LGFP"/>
    <property type="match status" value="2"/>
</dbReference>
<name>A0A5A7SJJ6_9NOCA</name>
<dbReference type="RefSeq" id="WP_149428370.1">
    <property type="nucleotide sequence ID" value="NZ_VLNY01000001.1"/>
</dbReference>
<dbReference type="InterPro" id="IPR013207">
    <property type="entry name" value="LGFP"/>
</dbReference>
<feature type="compositionally biased region" description="Basic and acidic residues" evidence="1">
    <location>
        <begin position="536"/>
        <end position="552"/>
    </location>
</feature>
<feature type="region of interest" description="Disordered" evidence="1">
    <location>
        <begin position="576"/>
        <end position="722"/>
    </location>
</feature>
<feature type="compositionally biased region" description="Basic and acidic residues" evidence="1">
    <location>
        <begin position="609"/>
        <end position="634"/>
    </location>
</feature>
<dbReference type="OrthoDB" id="4369514at2"/>
<protein>
    <recommendedName>
        <fullName evidence="2">DUF5615 domain-containing protein</fullName>
    </recommendedName>
</protein>
<feature type="compositionally biased region" description="Low complexity" evidence="1">
    <location>
        <begin position="654"/>
        <end position="665"/>
    </location>
</feature>
<evidence type="ECO:0000313" key="4">
    <source>
        <dbReference type="Proteomes" id="UP000322244"/>
    </source>
</evidence>
<feature type="region of interest" description="Disordered" evidence="1">
    <location>
        <begin position="403"/>
        <end position="423"/>
    </location>
</feature>
<evidence type="ECO:0000256" key="1">
    <source>
        <dbReference type="SAM" id="MobiDB-lite"/>
    </source>
</evidence>
<feature type="compositionally biased region" description="Gly residues" evidence="1">
    <location>
        <begin position="637"/>
        <end position="653"/>
    </location>
</feature>
<feature type="compositionally biased region" description="Basic and acidic residues" evidence="1">
    <location>
        <begin position="710"/>
        <end position="721"/>
    </location>
</feature>
<feature type="compositionally biased region" description="Basic and acidic residues" evidence="1">
    <location>
        <begin position="582"/>
        <end position="602"/>
    </location>
</feature>
<accession>A0A5A7SJJ6</accession>
<feature type="domain" description="DUF5615" evidence="2">
    <location>
        <begin position="952"/>
        <end position="1056"/>
    </location>
</feature>
<evidence type="ECO:0000313" key="3">
    <source>
        <dbReference type="EMBL" id="KAA0024595.1"/>
    </source>
</evidence>
<keyword evidence="4" id="KW-1185">Reference proteome</keyword>
<comment type="caution">
    <text evidence="3">The sequence shown here is derived from an EMBL/GenBank/DDBJ whole genome shotgun (WGS) entry which is preliminary data.</text>
</comment>
<feature type="compositionally biased region" description="Basic and acidic residues" evidence="1">
    <location>
        <begin position="487"/>
        <end position="507"/>
    </location>
</feature>
<dbReference type="Pfam" id="PF18480">
    <property type="entry name" value="DUF5615"/>
    <property type="match status" value="1"/>
</dbReference>
<feature type="region of interest" description="Disordered" evidence="1">
    <location>
        <begin position="338"/>
        <end position="369"/>
    </location>
</feature>
<evidence type="ECO:0000259" key="2">
    <source>
        <dbReference type="Pfam" id="PF18480"/>
    </source>
</evidence>
<dbReference type="Proteomes" id="UP000322244">
    <property type="component" value="Unassembled WGS sequence"/>
</dbReference>
<gene>
    <name evidence="3" type="ORF">FOY51_01180</name>
</gene>
<dbReference type="EMBL" id="VLNY01000001">
    <property type="protein sequence ID" value="KAA0024595.1"/>
    <property type="molecule type" value="Genomic_DNA"/>
</dbReference>
<proteinExistence type="predicted"/>
<sequence length="1071" mass="104717">MSNQLAKRVPRDQRRSMLANRIVVGSVATVGAALLLASPVSASPLLHNGPVPVHTQSPAADAINKKYTDFGGASTPLGNPAGEVTPAGSGASRNYDGGVIYYSEPTGAHVTYGIILDKYRELGGPTGDFGFPTNDESDAPGGGRVSEFSAPGGAAIYWTPENGAWPVRGPLLAAYKQLGGPGGALGGPTAAQTEANGEYVQKFSGANGTAEVRWSQAGGFVTVPPELASQLANVQIPNAEGGALPDGAVKQPDGTYKLPDGTIVLADGSLKLADGSVVLPEGATRLPDGSLQYANGLVRKADGTFNPLPEGAVQQPDGSIKLADGTIAYPDGGTKLADGSFALPKPGAATGGTEAATPTTATSSNDNDDNGSSVWKWLLPLIIALVVIGLLWALWKFLRGRGGSRPTGSGPRLNGPDVKAPNVKAPEIKRPDIKTPEVKRPDIKAPEVKKPEGGFDLKKGAIGGAAAAGVAGAAGLGAKAKGAFDRDVDAPDVKTPDVKAPEVDKPDLSGGRHGFGDLGAPDVNAPKVDTPNIDTPDVKAPEAKAPEGDGGFDWKKGALGGVAAAGAAGVAGAAGLGGKIKGAFDRDSDKPDVDADGPDRSKLTGPSADDVKDAGKHELDGPDEKGTDGGRLDFDGGATGGSAAGSAGVGATGASGTADVGASSDLPKADIPKADAPSADVPKVDTPDTGSTSGVSGRHELTDSAAPEAKSSDDGGIDWKKGALGGAAAAGVAGAAGLGAKATGAFDKDADSDSAGAPAVTGTPVGTGSAPAEGAADVSGATSGSSDTGSADSAGAPAVTGTPIGTGSAPAEGAAPGTSPDTASTSATASSSDDGGVDWKKGALGGAAAAGVAGAAGLGAKATGAFDGGSSSATADSGAASSSGAAATAPSGAAGATAGGGNPPAWVNKKVVGTDSKLESLFDGLGGTDEINTTYAEVITSTASGAVAGQSFLVDENLSPKVAGLLRDAGYDAIHVHDANLRGGNNEQVLAKAKADGRTLITGELSYVDDLIGGDTGPSLLLLRRGGATIDEQGSVIASSLPHIASSLSAGALVALAADRIRARRLPLQRG</sequence>
<organism evidence="3 4">
    <name type="scientific">Antrihabitans cavernicola</name>
    <dbReference type="NCBI Taxonomy" id="2495913"/>
    <lineage>
        <taxon>Bacteria</taxon>
        <taxon>Bacillati</taxon>
        <taxon>Actinomycetota</taxon>
        <taxon>Actinomycetes</taxon>
        <taxon>Mycobacteriales</taxon>
        <taxon>Nocardiaceae</taxon>
        <taxon>Antrihabitans</taxon>
    </lineage>
</organism>